<name>U4T3J4_9GAMM</name>
<dbReference type="PATRIC" id="fig|1354303.4.peg.2727"/>
<dbReference type="EMBL" id="AUSW01000035">
    <property type="protein sequence ID" value="ERL54621.1"/>
    <property type="molecule type" value="Genomic_DNA"/>
</dbReference>
<sequence>MLTLLYYRIIQVYQLKTLYIHNNDYIANRCDKDTYDDIIYTQSPFL</sequence>
<gene>
    <name evidence="1" type="ORF">M917_2769</name>
</gene>
<dbReference type="AlphaFoldDB" id="U4T3J4"/>
<evidence type="ECO:0000313" key="1">
    <source>
        <dbReference type="EMBL" id="ERL54621.1"/>
    </source>
</evidence>
<accession>U4T3J4</accession>
<protein>
    <submittedName>
        <fullName evidence="1">Uncharacterized protein</fullName>
    </submittedName>
</protein>
<comment type="caution">
    <text evidence="1">The sequence shown here is derived from an EMBL/GenBank/DDBJ whole genome shotgun (WGS) entry which is preliminary data.</text>
</comment>
<proteinExistence type="predicted"/>
<evidence type="ECO:0000313" key="2">
    <source>
        <dbReference type="Proteomes" id="UP000016761"/>
    </source>
</evidence>
<dbReference type="Proteomes" id="UP000016761">
    <property type="component" value="Unassembled WGS sequence"/>
</dbReference>
<dbReference type="STRING" id="1354303.M917_2769"/>
<organism evidence="1 2">
    <name type="scientific">Psychrobacter aquaticus CMS 56</name>
    <dbReference type="NCBI Taxonomy" id="1354303"/>
    <lineage>
        <taxon>Bacteria</taxon>
        <taxon>Pseudomonadati</taxon>
        <taxon>Pseudomonadota</taxon>
        <taxon>Gammaproteobacteria</taxon>
        <taxon>Moraxellales</taxon>
        <taxon>Moraxellaceae</taxon>
        <taxon>Psychrobacter</taxon>
    </lineage>
</organism>
<reference evidence="1 2" key="1">
    <citation type="journal article" date="2013" name="Genome Announc.">
        <title>Draft Genome Sequence of Psychrobacter aquaticus Strain CMS 56T, Isolated from a Cyanobacterial Mat Sample Collected from Water Bodies in the McMurdo Dry Valley Region of Antarctica.</title>
        <authorList>
            <person name="Reddy G.S."/>
            <person name="Ara S."/>
            <person name="Singh A."/>
            <person name="Kumar Pinnaka A."/>
            <person name="Shivaji S."/>
        </authorList>
    </citation>
    <scope>NUCLEOTIDE SEQUENCE [LARGE SCALE GENOMIC DNA]</scope>
    <source>
        <strain evidence="1 2">CMS 56</strain>
    </source>
</reference>
<keyword evidence="2" id="KW-1185">Reference proteome</keyword>